<proteinExistence type="predicted"/>
<reference evidence="1" key="1">
    <citation type="submission" date="2022-11" db="EMBL/GenBank/DDBJ databases">
        <title>Complete genome sequence of Methanogenium organophilum DSM 3596.</title>
        <authorList>
            <person name="Chen S.-C."/>
            <person name="Lai S.-J."/>
            <person name="You Y.-T."/>
        </authorList>
    </citation>
    <scope>NUCLEOTIDE SEQUENCE</scope>
    <source>
        <strain evidence="1">DSM 3596</strain>
    </source>
</reference>
<evidence type="ECO:0000313" key="1">
    <source>
        <dbReference type="EMBL" id="WAI01538.1"/>
    </source>
</evidence>
<gene>
    <name evidence="1" type="ORF">OU421_01305</name>
</gene>
<dbReference type="Proteomes" id="UP001163096">
    <property type="component" value="Chromosome"/>
</dbReference>
<dbReference type="GeneID" id="76833697"/>
<dbReference type="AlphaFoldDB" id="A0A9X9T7M2"/>
<evidence type="ECO:0000313" key="2">
    <source>
        <dbReference type="Proteomes" id="UP001163096"/>
    </source>
</evidence>
<dbReference type="EMBL" id="CP113361">
    <property type="protein sequence ID" value="WAI01538.1"/>
    <property type="molecule type" value="Genomic_DNA"/>
</dbReference>
<name>A0A9X9T7M2_METOG</name>
<dbReference type="KEGG" id="mou:OU421_01305"/>
<protein>
    <submittedName>
        <fullName evidence="1">Uncharacterized protein</fullName>
    </submittedName>
</protein>
<sequence>MKQKAGLAWECSVPFVRYIEDTGITCELITPQMMGAPYYRGNMVSLIIPTGFGNPAYSGLLPALRASSGRINKFLKKGGRVIVFGAMSTEHDRYDWLPVPVTYVSEYFASPVTVDEQNPLATILEDFDTSEIDCDGYIQDPEGEVLAQTDDGKAIMVAYPVGKGTLIVTTIHEYPSRGFLRHICTCESETLF</sequence>
<dbReference type="RefSeq" id="WP_268186782.1">
    <property type="nucleotide sequence ID" value="NZ_CP113361.1"/>
</dbReference>
<keyword evidence="2" id="KW-1185">Reference proteome</keyword>
<dbReference type="InterPro" id="IPR029062">
    <property type="entry name" value="Class_I_gatase-like"/>
</dbReference>
<dbReference type="SUPFAM" id="SSF52317">
    <property type="entry name" value="Class I glutamine amidotransferase-like"/>
    <property type="match status" value="1"/>
</dbReference>
<organism evidence="1 2">
    <name type="scientific">Methanogenium organophilum</name>
    <dbReference type="NCBI Taxonomy" id="2199"/>
    <lineage>
        <taxon>Archaea</taxon>
        <taxon>Methanobacteriati</taxon>
        <taxon>Methanobacteriota</taxon>
        <taxon>Stenosarchaea group</taxon>
        <taxon>Methanomicrobia</taxon>
        <taxon>Methanomicrobiales</taxon>
        <taxon>Methanomicrobiaceae</taxon>
        <taxon>Methanogenium</taxon>
    </lineage>
</organism>
<accession>A0A9X9T7M2</accession>